<dbReference type="RefSeq" id="WP_057181586.1">
    <property type="nucleotide sequence ID" value="NZ_BDQM01000005.1"/>
</dbReference>
<evidence type="ECO:0000313" key="2">
    <source>
        <dbReference type="EMBL" id="GAW95319.1"/>
    </source>
</evidence>
<sequence>MKPWLYIFSLVFISVVFVFVSESCYGNFSKNLRWSIDGSARLNDNKALDNTSAIYALGIDTHKVFTNSSGDIGYGVGQVYFTKLVNHMPVPFLFSSKDDSEFIIREAHLNYTAGPNWLPNVRVGHFTLPFGLEENIDTNGRLLDYYHGKNLGTKLDWGLSFNKVLRQIEYNVSYTLGGKDQAKSLAGSYALTGRIGSLSHLDFVLGLSFFDGKIDEVSRKRLAIDWQYYWGTWGILGELALGEDNNQHQGWQKEKYSLVELNKTSINEQLKLYSQFIIRARTDHASTDKLVNIGFSYQFNNQLELSMSGVKQINSPASGKKQQLARVQIRVRY</sequence>
<dbReference type="Proteomes" id="UP000197068">
    <property type="component" value="Unassembled WGS sequence"/>
</dbReference>
<evidence type="ECO:0008006" key="4">
    <source>
        <dbReference type="Google" id="ProtNLM"/>
    </source>
</evidence>
<accession>A0ABQ0MSJ2</accession>
<reference evidence="2 3" key="1">
    <citation type="submission" date="2017-06" db="EMBL/GenBank/DDBJ databases">
        <title>Whole Genome Sequences of Colwellia marinimaniae MTCD1.</title>
        <authorList>
            <person name="Kusumoto H."/>
            <person name="Inoue M."/>
            <person name="Tanikawa K."/>
            <person name="Maeji H."/>
            <person name="Cameron J.H."/>
            <person name="Bartlett D.H."/>
        </authorList>
    </citation>
    <scope>NUCLEOTIDE SEQUENCE [LARGE SCALE GENOMIC DNA]</scope>
    <source>
        <strain evidence="2 3">MTCD1</strain>
    </source>
</reference>
<dbReference type="SUPFAM" id="SSF56935">
    <property type="entry name" value="Porins"/>
    <property type="match status" value="1"/>
</dbReference>
<organism evidence="2 3">
    <name type="scientific">Colwellia marinimaniae</name>
    <dbReference type="NCBI Taxonomy" id="1513592"/>
    <lineage>
        <taxon>Bacteria</taxon>
        <taxon>Pseudomonadati</taxon>
        <taxon>Pseudomonadota</taxon>
        <taxon>Gammaproteobacteria</taxon>
        <taxon>Alteromonadales</taxon>
        <taxon>Colwelliaceae</taxon>
        <taxon>Colwellia</taxon>
    </lineage>
</organism>
<protein>
    <recommendedName>
        <fullName evidence="4">Porin</fullName>
    </recommendedName>
</protein>
<keyword evidence="1" id="KW-0812">Transmembrane</keyword>
<keyword evidence="1" id="KW-1133">Transmembrane helix</keyword>
<comment type="caution">
    <text evidence="2">The sequence shown here is derived from an EMBL/GenBank/DDBJ whole genome shotgun (WGS) entry which is preliminary data.</text>
</comment>
<keyword evidence="3" id="KW-1185">Reference proteome</keyword>
<evidence type="ECO:0000313" key="3">
    <source>
        <dbReference type="Proteomes" id="UP000197068"/>
    </source>
</evidence>
<keyword evidence="1" id="KW-0472">Membrane</keyword>
<gene>
    <name evidence="2" type="ORF">MTCD1_00921</name>
</gene>
<proteinExistence type="predicted"/>
<dbReference type="InterPro" id="IPR023614">
    <property type="entry name" value="Porin_dom_sf"/>
</dbReference>
<evidence type="ECO:0000256" key="1">
    <source>
        <dbReference type="SAM" id="Phobius"/>
    </source>
</evidence>
<dbReference type="EMBL" id="BDQM01000005">
    <property type="protein sequence ID" value="GAW95319.1"/>
    <property type="molecule type" value="Genomic_DNA"/>
</dbReference>
<dbReference type="Gene3D" id="2.40.160.10">
    <property type="entry name" value="Porin"/>
    <property type="match status" value="1"/>
</dbReference>
<feature type="transmembrane region" description="Helical" evidence="1">
    <location>
        <begin position="6"/>
        <end position="25"/>
    </location>
</feature>
<name>A0ABQ0MSJ2_9GAMM</name>